<dbReference type="EMBL" id="JBAWSX010000006">
    <property type="protein sequence ID" value="MEI4802143.1"/>
    <property type="molecule type" value="Genomic_DNA"/>
</dbReference>
<evidence type="ECO:0008006" key="3">
    <source>
        <dbReference type="Google" id="ProtNLM"/>
    </source>
</evidence>
<dbReference type="RefSeq" id="WP_336472727.1">
    <property type="nucleotide sequence ID" value="NZ_JBAWSX010000006.1"/>
</dbReference>
<dbReference type="Proteomes" id="UP001372526">
    <property type="component" value="Unassembled WGS sequence"/>
</dbReference>
<comment type="caution">
    <text evidence="1">The sequence shown here is derived from an EMBL/GenBank/DDBJ whole genome shotgun (WGS) entry which is preliminary data.</text>
</comment>
<proteinExistence type="predicted"/>
<accession>A0ABU8FI19</accession>
<sequence>MWINKQKTAVSRPYFTVPSVVQKQNSLEYKEQNIKIPIVMETQVKKTIGNRDPVCEELSSLNFNGLKDRLNFRLLKNIGNVIEVTIRRDGNEEEIIVGTIQEVGTDFIGVLQKQKVIVTILWRNIRKIRFKDGEVIVIEKLDEEEVI</sequence>
<evidence type="ECO:0000313" key="2">
    <source>
        <dbReference type="Proteomes" id="UP001372526"/>
    </source>
</evidence>
<gene>
    <name evidence="1" type="ORF">WAZ07_12595</name>
</gene>
<name>A0ABU8FI19_9BACI</name>
<organism evidence="1 2">
    <name type="scientific">Bacillus bruguierae</name>
    <dbReference type="NCBI Taxonomy" id="3127667"/>
    <lineage>
        <taxon>Bacteria</taxon>
        <taxon>Bacillati</taxon>
        <taxon>Bacillota</taxon>
        <taxon>Bacilli</taxon>
        <taxon>Bacillales</taxon>
        <taxon>Bacillaceae</taxon>
        <taxon>Bacillus</taxon>
    </lineage>
</organism>
<reference evidence="1 2" key="1">
    <citation type="submission" date="2024-01" db="EMBL/GenBank/DDBJ databases">
        <title>Seven novel Bacillus-like species.</title>
        <authorList>
            <person name="Liu G."/>
        </authorList>
    </citation>
    <scope>NUCLEOTIDE SEQUENCE [LARGE SCALE GENOMIC DNA]</scope>
    <source>
        <strain evidence="1 2">FJAT-51639</strain>
    </source>
</reference>
<protein>
    <recommendedName>
        <fullName evidence="3">Spore coat protein</fullName>
    </recommendedName>
</protein>
<keyword evidence="2" id="KW-1185">Reference proteome</keyword>
<evidence type="ECO:0000313" key="1">
    <source>
        <dbReference type="EMBL" id="MEI4802143.1"/>
    </source>
</evidence>